<name>A0A940DH59_9FIRM</name>
<dbReference type="PANTHER" id="PTHR32440">
    <property type="entry name" value="PHOSPHATASE DCR2-RELATED-RELATED"/>
    <property type="match status" value="1"/>
</dbReference>
<dbReference type="Pfam" id="PF00149">
    <property type="entry name" value="Metallophos"/>
    <property type="match status" value="1"/>
</dbReference>
<comment type="caution">
    <text evidence="2">The sequence shown here is derived from an EMBL/GenBank/DDBJ whole genome shotgun (WGS) entry which is preliminary data.</text>
</comment>
<evidence type="ECO:0000259" key="1">
    <source>
        <dbReference type="Pfam" id="PF00149"/>
    </source>
</evidence>
<dbReference type="GO" id="GO:0005737">
    <property type="term" value="C:cytoplasm"/>
    <property type="evidence" value="ECO:0007669"/>
    <property type="project" value="TreeGrafter"/>
</dbReference>
<dbReference type="Gene3D" id="3.60.21.10">
    <property type="match status" value="1"/>
</dbReference>
<feature type="domain" description="Calcineurin-like phosphoesterase" evidence="1">
    <location>
        <begin position="5"/>
        <end position="240"/>
    </location>
</feature>
<dbReference type="SUPFAM" id="SSF56300">
    <property type="entry name" value="Metallo-dependent phosphatases"/>
    <property type="match status" value="1"/>
</dbReference>
<accession>A0A940DH59</accession>
<dbReference type="GO" id="GO:0016788">
    <property type="term" value="F:hydrolase activity, acting on ester bonds"/>
    <property type="evidence" value="ECO:0007669"/>
    <property type="project" value="TreeGrafter"/>
</dbReference>
<sequence>MREYKIMQFTDCHLDDGTAEAGLEQIAALWEHANADLAVFTGDVVFGKNDLVFYDRLDEFFRSRNAPFAVVLGNHEGECNTVGRRGIMEKCASLGNCITEVNPIGKRYGNYIYDTPFDGVSLAMLDSGDYAPWYEKLRHPIRSKYAAVTKEQISWYVNAVKDKKAIFVFLHIPVPEYERAYYGALARGEVKYGALRENIASDGSLKRVSDVVCSSAVNTGFFESARSIGNLKAIFCGHDHLNDYYVEYKGVGLVYGQKTVGFEGSGYAFDGRGFPDYTGATLVTVYENGDFTPRQIYYKDIR</sequence>
<dbReference type="InterPro" id="IPR029052">
    <property type="entry name" value="Metallo-depent_PP-like"/>
</dbReference>
<dbReference type="AlphaFoldDB" id="A0A940DH59"/>
<dbReference type="InterPro" id="IPR004843">
    <property type="entry name" value="Calcineurin-like_PHP"/>
</dbReference>
<reference evidence="2" key="2">
    <citation type="journal article" date="2021" name="PeerJ">
        <title>Extensive microbial diversity within the chicken gut microbiome revealed by metagenomics and culture.</title>
        <authorList>
            <person name="Gilroy R."/>
            <person name="Ravi A."/>
            <person name="Getino M."/>
            <person name="Pursley I."/>
            <person name="Horton D.L."/>
            <person name="Alikhan N.F."/>
            <person name="Baker D."/>
            <person name="Gharbi K."/>
            <person name="Hall N."/>
            <person name="Watson M."/>
            <person name="Adriaenssens E.M."/>
            <person name="Foster-Nyarko E."/>
            <person name="Jarju S."/>
            <person name="Secka A."/>
            <person name="Antonio M."/>
            <person name="Oren A."/>
            <person name="Chaudhuri R.R."/>
            <person name="La Ragione R."/>
            <person name="Hildebrand F."/>
            <person name="Pallen M.J."/>
        </authorList>
    </citation>
    <scope>NUCLEOTIDE SEQUENCE</scope>
    <source>
        <strain evidence="2">517</strain>
    </source>
</reference>
<evidence type="ECO:0000313" key="2">
    <source>
        <dbReference type="EMBL" id="MBO8424052.1"/>
    </source>
</evidence>
<dbReference type="Proteomes" id="UP000727857">
    <property type="component" value="Unassembled WGS sequence"/>
</dbReference>
<dbReference type="EMBL" id="JADINF010000082">
    <property type="protein sequence ID" value="MBO8424052.1"/>
    <property type="molecule type" value="Genomic_DNA"/>
</dbReference>
<protein>
    <submittedName>
        <fullName evidence="2">Metallophosphoesterase</fullName>
    </submittedName>
</protein>
<evidence type="ECO:0000313" key="3">
    <source>
        <dbReference type="Proteomes" id="UP000727857"/>
    </source>
</evidence>
<gene>
    <name evidence="2" type="ORF">IAB16_03440</name>
</gene>
<reference evidence="2" key="1">
    <citation type="submission" date="2020-10" db="EMBL/GenBank/DDBJ databases">
        <authorList>
            <person name="Gilroy R."/>
        </authorList>
    </citation>
    <scope>NUCLEOTIDE SEQUENCE</scope>
    <source>
        <strain evidence="2">517</strain>
    </source>
</reference>
<organism evidence="2 3">
    <name type="scientific">Candidatus Stercoripulliclostridium pullicola</name>
    <dbReference type="NCBI Taxonomy" id="2840953"/>
    <lineage>
        <taxon>Bacteria</taxon>
        <taxon>Bacillati</taxon>
        <taxon>Bacillota</taxon>
        <taxon>Clostridia</taxon>
        <taxon>Eubacteriales</taxon>
        <taxon>Candidatus Stercoripulliclostridium</taxon>
    </lineage>
</organism>
<proteinExistence type="predicted"/>